<feature type="region of interest" description="Disordered" evidence="1">
    <location>
        <begin position="134"/>
        <end position="156"/>
    </location>
</feature>
<evidence type="ECO:0000313" key="3">
    <source>
        <dbReference type="Proteomes" id="UP000075243"/>
    </source>
</evidence>
<dbReference type="EMBL" id="CM003611">
    <property type="protein sequence ID" value="KYP61235.1"/>
    <property type="molecule type" value="Genomic_DNA"/>
</dbReference>
<gene>
    <name evidence="2" type="ORF">KK1_023664</name>
</gene>
<name>A0A151T2D6_CAJCA</name>
<reference evidence="2 3" key="1">
    <citation type="journal article" date="2012" name="Nat. Biotechnol.">
        <title>Draft genome sequence of pigeonpea (Cajanus cajan), an orphan legume crop of resource-poor farmers.</title>
        <authorList>
            <person name="Varshney R.K."/>
            <person name="Chen W."/>
            <person name="Li Y."/>
            <person name="Bharti A.K."/>
            <person name="Saxena R.K."/>
            <person name="Schlueter J.A."/>
            <person name="Donoghue M.T."/>
            <person name="Azam S."/>
            <person name="Fan G."/>
            <person name="Whaley A.M."/>
            <person name="Farmer A.D."/>
            <person name="Sheridan J."/>
            <person name="Iwata A."/>
            <person name="Tuteja R."/>
            <person name="Penmetsa R.V."/>
            <person name="Wu W."/>
            <person name="Upadhyaya H.D."/>
            <person name="Yang S.P."/>
            <person name="Shah T."/>
            <person name="Saxena K.B."/>
            <person name="Michael T."/>
            <person name="McCombie W.R."/>
            <person name="Yang B."/>
            <person name="Zhang G."/>
            <person name="Yang H."/>
            <person name="Wang J."/>
            <person name="Spillane C."/>
            <person name="Cook D.R."/>
            <person name="May G.D."/>
            <person name="Xu X."/>
            <person name="Jackson S.A."/>
        </authorList>
    </citation>
    <scope>NUCLEOTIDE SEQUENCE [LARGE SCALE GENOMIC DNA]</scope>
    <source>
        <strain evidence="3">cv. Asha</strain>
    </source>
</reference>
<dbReference type="Gramene" id="C.cajan_22988.t">
    <property type="protein sequence ID" value="C.cajan_22988.t"/>
    <property type="gene ID" value="C.cajan_22988"/>
</dbReference>
<dbReference type="Proteomes" id="UP000075243">
    <property type="component" value="Chromosome 9"/>
</dbReference>
<evidence type="ECO:0000256" key="1">
    <source>
        <dbReference type="SAM" id="MobiDB-lite"/>
    </source>
</evidence>
<protein>
    <submittedName>
        <fullName evidence="2">Uncharacterized protein</fullName>
    </submittedName>
</protein>
<feature type="region of interest" description="Disordered" evidence="1">
    <location>
        <begin position="1"/>
        <end position="22"/>
    </location>
</feature>
<evidence type="ECO:0000313" key="2">
    <source>
        <dbReference type="EMBL" id="KYP61235.1"/>
    </source>
</evidence>
<organism evidence="2 3">
    <name type="scientific">Cajanus cajan</name>
    <name type="common">Pigeon pea</name>
    <name type="synonym">Cajanus indicus</name>
    <dbReference type="NCBI Taxonomy" id="3821"/>
    <lineage>
        <taxon>Eukaryota</taxon>
        <taxon>Viridiplantae</taxon>
        <taxon>Streptophyta</taxon>
        <taxon>Embryophyta</taxon>
        <taxon>Tracheophyta</taxon>
        <taxon>Spermatophyta</taxon>
        <taxon>Magnoliopsida</taxon>
        <taxon>eudicotyledons</taxon>
        <taxon>Gunneridae</taxon>
        <taxon>Pentapetalae</taxon>
        <taxon>rosids</taxon>
        <taxon>fabids</taxon>
        <taxon>Fabales</taxon>
        <taxon>Fabaceae</taxon>
        <taxon>Papilionoideae</taxon>
        <taxon>50 kb inversion clade</taxon>
        <taxon>NPAAA clade</taxon>
        <taxon>indigoferoid/millettioid clade</taxon>
        <taxon>Phaseoleae</taxon>
        <taxon>Cajanus</taxon>
    </lineage>
</organism>
<keyword evidence="3" id="KW-1185">Reference proteome</keyword>
<proteinExistence type="predicted"/>
<sequence length="156" mass="16769">MMTPNLNLEPENHSEGSSQVASNVSLHEASHDLTKGSTTTSSCLTKDEPDPGSITLDLTLNFNSNDSHSAMHRRHVSPSLRAPDMRAAAKFEKNHFGSLVFMEDDDVGFFWPGSFRQVDQGGSVNVAHAQSSNASLVPMVPPPPQASASPDLTLKL</sequence>
<dbReference type="OMA" id="VEMAPQQ"/>
<dbReference type="AlphaFoldDB" id="A0A151T2D6"/>
<accession>A0A151T2D6</accession>